<evidence type="ECO:0000313" key="2">
    <source>
        <dbReference type="EMBL" id="KAK4015399.1"/>
    </source>
</evidence>
<proteinExistence type="predicted"/>
<accession>A0ABQ9ZSE5</accession>
<protein>
    <submittedName>
        <fullName evidence="2">Uncharacterized protein</fullName>
    </submittedName>
</protein>
<evidence type="ECO:0000313" key="3">
    <source>
        <dbReference type="Proteomes" id="UP001234178"/>
    </source>
</evidence>
<feature type="region of interest" description="Disordered" evidence="1">
    <location>
        <begin position="1"/>
        <end position="29"/>
    </location>
</feature>
<name>A0ABQ9ZSE5_9CRUS</name>
<dbReference type="EMBL" id="JAOYFB010000005">
    <property type="protein sequence ID" value="KAK4015399.1"/>
    <property type="molecule type" value="Genomic_DNA"/>
</dbReference>
<sequence>MERRRQTDSAKGRGWSNVHDAGEPQSLSGHDAVLRWPPIRSHWIPTSDADQHTKGLLVGFQAQSRALTMH</sequence>
<keyword evidence="3" id="KW-1185">Reference proteome</keyword>
<organism evidence="2 3">
    <name type="scientific">Daphnia magna</name>
    <dbReference type="NCBI Taxonomy" id="35525"/>
    <lineage>
        <taxon>Eukaryota</taxon>
        <taxon>Metazoa</taxon>
        <taxon>Ecdysozoa</taxon>
        <taxon>Arthropoda</taxon>
        <taxon>Crustacea</taxon>
        <taxon>Branchiopoda</taxon>
        <taxon>Diplostraca</taxon>
        <taxon>Cladocera</taxon>
        <taxon>Anomopoda</taxon>
        <taxon>Daphniidae</taxon>
        <taxon>Daphnia</taxon>
    </lineage>
</organism>
<comment type="caution">
    <text evidence="2">The sequence shown here is derived from an EMBL/GenBank/DDBJ whole genome shotgun (WGS) entry which is preliminary data.</text>
</comment>
<feature type="compositionally biased region" description="Basic and acidic residues" evidence="1">
    <location>
        <begin position="1"/>
        <end position="11"/>
    </location>
</feature>
<gene>
    <name evidence="2" type="ORF">OUZ56_030379</name>
</gene>
<reference evidence="2 3" key="1">
    <citation type="journal article" date="2023" name="Nucleic Acids Res.">
        <title>The hologenome of Daphnia magna reveals possible DNA methylation and microbiome-mediated evolution of the host genome.</title>
        <authorList>
            <person name="Chaturvedi A."/>
            <person name="Li X."/>
            <person name="Dhandapani V."/>
            <person name="Marshall H."/>
            <person name="Kissane S."/>
            <person name="Cuenca-Cambronero M."/>
            <person name="Asole G."/>
            <person name="Calvet F."/>
            <person name="Ruiz-Romero M."/>
            <person name="Marangio P."/>
            <person name="Guigo R."/>
            <person name="Rago D."/>
            <person name="Mirbahai L."/>
            <person name="Eastwood N."/>
            <person name="Colbourne J.K."/>
            <person name="Zhou J."/>
            <person name="Mallon E."/>
            <person name="Orsini L."/>
        </authorList>
    </citation>
    <scope>NUCLEOTIDE SEQUENCE [LARGE SCALE GENOMIC DNA]</scope>
    <source>
        <strain evidence="2">LRV0_1</strain>
    </source>
</reference>
<dbReference type="Proteomes" id="UP001234178">
    <property type="component" value="Unassembled WGS sequence"/>
</dbReference>
<evidence type="ECO:0000256" key="1">
    <source>
        <dbReference type="SAM" id="MobiDB-lite"/>
    </source>
</evidence>